<reference evidence="3 4" key="1">
    <citation type="submission" date="2020-10" db="EMBL/GenBank/DDBJ databases">
        <title>Janibacter indicus TT2 genome sequence.</title>
        <authorList>
            <person name="Lee K."/>
            <person name="Ganzorig M."/>
        </authorList>
    </citation>
    <scope>NUCLEOTIDE SEQUENCE [LARGE SCALE GENOMIC DNA]</scope>
    <source>
        <strain evidence="3 4">TT2</strain>
    </source>
</reference>
<accession>A0A7L9J3N2</accession>
<feature type="region of interest" description="Disordered" evidence="1">
    <location>
        <begin position="19"/>
        <end position="46"/>
    </location>
</feature>
<keyword evidence="2" id="KW-0812">Transmembrane</keyword>
<dbReference type="RefSeq" id="WP_114202038.1">
    <property type="nucleotide sequence ID" value="NZ_CP062789.1"/>
</dbReference>
<feature type="compositionally biased region" description="Basic and acidic residues" evidence="1">
    <location>
        <begin position="19"/>
        <end position="38"/>
    </location>
</feature>
<proteinExistence type="predicted"/>
<feature type="region of interest" description="Disordered" evidence="1">
    <location>
        <begin position="104"/>
        <end position="127"/>
    </location>
</feature>
<feature type="transmembrane region" description="Helical" evidence="2">
    <location>
        <begin position="53"/>
        <end position="71"/>
    </location>
</feature>
<organism evidence="3 4">
    <name type="scientific">Janibacter indicus</name>
    <dbReference type="NCBI Taxonomy" id="857417"/>
    <lineage>
        <taxon>Bacteria</taxon>
        <taxon>Bacillati</taxon>
        <taxon>Actinomycetota</taxon>
        <taxon>Actinomycetes</taxon>
        <taxon>Micrococcales</taxon>
        <taxon>Intrasporangiaceae</taxon>
        <taxon>Janibacter</taxon>
    </lineage>
</organism>
<feature type="transmembrane region" description="Helical" evidence="2">
    <location>
        <begin position="77"/>
        <end position="97"/>
    </location>
</feature>
<keyword evidence="2" id="KW-1133">Transmembrane helix</keyword>
<protein>
    <submittedName>
        <fullName evidence="3">AtpZ/AtpI family protein</fullName>
    </submittedName>
</protein>
<dbReference type="EMBL" id="CP062789">
    <property type="protein sequence ID" value="QOK23613.1"/>
    <property type="molecule type" value="Genomic_DNA"/>
</dbReference>
<gene>
    <name evidence="3" type="ORF">IGS73_04215</name>
</gene>
<evidence type="ECO:0000256" key="2">
    <source>
        <dbReference type="SAM" id="Phobius"/>
    </source>
</evidence>
<evidence type="ECO:0000313" key="3">
    <source>
        <dbReference type="EMBL" id="QOK23613.1"/>
    </source>
</evidence>
<sequence>MNALARRTPGRTPRLVTKADADPQRVRAVSERYAHDPSRPNPTAQADAMGSTVLAYLITGPLLFGAIGWGIDRWLGVTGFVAVGIVAGMGLSLYTIWLRYGTSQAPTHDDPEQGSTTAAQPHNEEIQ</sequence>
<keyword evidence="2" id="KW-0472">Membrane</keyword>
<evidence type="ECO:0000313" key="4">
    <source>
        <dbReference type="Proteomes" id="UP000593998"/>
    </source>
</evidence>
<name>A0A7L9J3N2_9MICO</name>
<dbReference type="AlphaFoldDB" id="A0A7L9J3N2"/>
<dbReference type="Proteomes" id="UP000593998">
    <property type="component" value="Chromosome"/>
</dbReference>
<evidence type="ECO:0000256" key="1">
    <source>
        <dbReference type="SAM" id="MobiDB-lite"/>
    </source>
</evidence>